<protein>
    <submittedName>
        <fullName evidence="1">P-loop containing nucleoside triphosphate hydrolase</fullName>
    </submittedName>
</protein>
<evidence type="ECO:0000313" key="2">
    <source>
        <dbReference type="Proteomes" id="UP001164539"/>
    </source>
</evidence>
<name>A0ACC1XHT8_MELAZ</name>
<evidence type="ECO:0000313" key="1">
    <source>
        <dbReference type="EMBL" id="KAJ4710299.1"/>
    </source>
</evidence>
<sequence length="1758" mass="202267">MEEEDCSKNRPDLTRTVFSWSLENIFNESFFKDKVEKIPESFQSVEQYFRSFVFPLLEETREQLCSSLKAIRRAPYAEVVAFKESKPYGAKLYDVTVDYWRNRFNSRGKEPYKIMPGDILILTDAKPETVSDLRRLRTSWTFVSVTRVPEDEDEYENQNDIISTYFKIGAAKDLQVNDGTKRSFFFIFLMNIIPNKRIWNSLHMSGNLKVIKEVLCIDSLVEENCKLCSVEDRWDEQFGPRLSSTLNDSQVHAVFTCLRRVHCDHKPTVELIWGPPGTGKTKTVSMLLLTLWRMKCRTLSCAPTNVAIKEVASRVLKLVKESFNVDSGGDTLFCPLGDILLFGHKERLKVDAGIKEIYLDYRVKMLAECFAPLTGWRHCFSSIIDVLEECVSQYHIYLKNELMKSERRNESEQEEKECRKENEGSKGEFKKSFLQYVRERFKCTAAPLKKCIFVFCTHLPKTYILEKNFQDMVTLKSLLDSFETLLFRNNVVSEELEELFSHAVIEDFPQVFVHKKYLLPLHQGRSECLSVLRSLWNSFNELGLPSTTSKESLKDFCFKRASLFFCTASSSYKLHAVEVQPLNFLVIDEAAQLKESESTIPLQLSGVKHAVLIGDECQLPAMVESNISDEAGFGRSLFERLTSLNHSKHLLNIQYRMHPSISFFPNSQFYRNQILDGQNVKSKSYKKHYLPGPIFGPYSFINITGGMEEFIFHSCRNMVEVSVVMKIVQNLYRAWIGSSQKLSIGVISPYTAQVVAIQKKLGSKYENKDGFTVKVKSVDGFQGGEEDVIIISTVRSNTGGSIGFISKPQRINVALTRARHCLWILGNQRTLISSESVWGTLVCDAKARQCFFNADEDGDLVNTRYVHKEFVEFETESLPFRGQRRKHDYDKRIVCFDKAEETYWEGRSKATDLKAAADCMRSSDPKQANIILRKAAEIFEAIGMPDSAARCFYDLGEYEKAGRIYLEKCGESTMGKAGTCFYLAGCYEFAADVYARGNFFSECLRVCSEGKFFDLGLQYIRYWNQHAKADDGLVGRYEEINNIEQDFLESCALHYHELKDSRSMLKFVKDFHSMDLIRNFLKSLSRFDELMLSEEESGNFIEASKLILDYVFSNSLWSPGSKGWPLKQFSQKEKLLEKARSLAKNDSNQFYEFVCTEADILSNDQSNLLTMKQQFNASKRHQSIRGEILSSRKILDFHLHSGTSKYWWEDELILNLATYSENTFSKNQISIETLLYFWNYWKDKIVNIFEYLGLLKMQEDVSDFRSCEDFCLNYFSVWKRCTKLDATYILLKSDAYWVRELKNKYVQRTGKLISIDGHQLVSAAETHWSSELLSVGIKLLDNLEALHKQSIKNSLSVFCQVRCLTIIYEVAKFLLDSQFLHHRHNDAMTLQKFVELSTEGFFDYIFPLDWKESSKKNMVSLRRTEVCRSMLEEILSRYVSLKTKLSYGQIGNVAVIILGSGKLHNELYKKVAERCNENSPWQAFLESLPGNMEFDSLQCPADYSNDKGKGGAYLIQKFHIALLDTYGANWIKEYDYISPACFLYLIERLLILLCCFQGYIITTKSSFVDWLIYLEGSTNQTPSLVNGVQQSLRTVLKFVVHIVQQFLHNEKETIKWIRKSHKNVKFYHSLVVLRLVVIICLLHLNFSDCRNLLGDLLGKRYVTNQLPGEFTDALHKIRSCNGVNVNDFAEAFKKIGNPLVIVSLGKDCSKFRCPDATYVDMNKVNKSKAAEIIGILFPSTEASQDHAGAQRNLESCGK</sequence>
<comment type="caution">
    <text evidence="1">The sequence shown here is derived from an EMBL/GenBank/DDBJ whole genome shotgun (WGS) entry which is preliminary data.</text>
</comment>
<keyword evidence="1" id="KW-0378">Hydrolase</keyword>
<proteinExistence type="predicted"/>
<dbReference type="Proteomes" id="UP001164539">
    <property type="component" value="Chromosome 9"/>
</dbReference>
<accession>A0ACC1XHT8</accession>
<keyword evidence="2" id="KW-1185">Reference proteome</keyword>
<gene>
    <name evidence="1" type="ORF">OWV82_016506</name>
</gene>
<dbReference type="EMBL" id="CM051402">
    <property type="protein sequence ID" value="KAJ4710299.1"/>
    <property type="molecule type" value="Genomic_DNA"/>
</dbReference>
<reference evidence="1 2" key="1">
    <citation type="journal article" date="2023" name="Science">
        <title>Complex scaffold remodeling in plant triterpene biosynthesis.</title>
        <authorList>
            <person name="De La Pena R."/>
            <person name="Hodgson H."/>
            <person name="Liu J.C."/>
            <person name="Stephenson M.J."/>
            <person name="Martin A.C."/>
            <person name="Owen C."/>
            <person name="Harkess A."/>
            <person name="Leebens-Mack J."/>
            <person name="Jimenez L.E."/>
            <person name="Osbourn A."/>
            <person name="Sattely E.S."/>
        </authorList>
    </citation>
    <scope>NUCLEOTIDE SEQUENCE [LARGE SCALE GENOMIC DNA]</scope>
    <source>
        <strain evidence="2">cv. JPN11</strain>
        <tissue evidence="1">Leaf</tissue>
    </source>
</reference>
<organism evidence="1 2">
    <name type="scientific">Melia azedarach</name>
    <name type="common">Chinaberry tree</name>
    <dbReference type="NCBI Taxonomy" id="155640"/>
    <lineage>
        <taxon>Eukaryota</taxon>
        <taxon>Viridiplantae</taxon>
        <taxon>Streptophyta</taxon>
        <taxon>Embryophyta</taxon>
        <taxon>Tracheophyta</taxon>
        <taxon>Spermatophyta</taxon>
        <taxon>Magnoliopsida</taxon>
        <taxon>eudicotyledons</taxon>
        <taxon>Gunneridae</taxon>
        <taxon>Pentapetalae</taxon>
        <taxon>rosids</taxon>
        <taxon>malvids</taxon>
        <taxon>Sapindales</taxon>
        <taxon>Meliaceae</taxon>
        <taxon>Melia</taxon>
    </lineage>
</organism>